<dbReference type="HOGENOM" id="CLU_613796_0_0_10"/>
<keyword evidence="1" id="KW-1133">Transmembrane helix</keyword>
<gene>
    <name evidence="3" type="ordered locus">Sph21_0093</name>
</gene>
<dbReference type="InterPro" id="IPR006860">
    <property type="entry name" value="FecR"/>
</dbReference>
<reference evidence="3" key="1">
    <citation type="submission" date="2011-03" db="EMBL/GenBank/DDBJ databases">
        <title>Complete sequence of Sphingobacterium sp. 21.</title>
        <authorList>
            <consortium name="US DOE Joint Genome Institute"/>
            <person name="Lucas S."/>
            <person name="Copeland A."/>
            <person name="Lapidus A."/>
            <person name="Cheng J.-F."/>
            <person name="Goodwin L."/>
            <person name="Pitluck S."/>
            <person name="Davenport K."/>
            <person name="Detter J.C."/>
            <person name="Han C."/>
            <person name="Tapia R."/>
            <person name="Land M."/>
            <person name="Hauser L."/>
            <person name="Kyrpides N."/>
            <person name="Ivanova N."/>
            <person name="Ovchinnikova G."/>
            <person name="Pagani I."/>
            <person name="Siebers A.K."/>
            <person name="Allgaier M."/>
            <person name="Thelen M.P."/>
            <person name="Hugenholtz P."/>
            <person name="Woyke T."/>
        </authorList>
    </citation>
    <scope>NUCLEOTIDE SEQUENCE</scope>
    <source>
        <strain evidence="3">21</strain>
    </source>
</reference>
<feature type="domain" description="FecR protein" evidence="2">
    <location>
        <begin position="194"/>
        <end position="279"/>
    </location>
</feature>
<accession>F4CEJ0</accession>
<dbReference type="GO" id="GO:0016989">
    <property type="term" value="F:sigma factor antagonist activity"/>
    <property type="evidence" value="ECO:0007669"/>
    <property type="project" value="TreeGrafter"/>
</dbReference>
<evidence type="ECO:0000313" key="3">
    <source>
        <dbReference type="EMBL" id="ADZ76685.1"/>
    </source>
</evidence>
<dbReference type="EMBL" id="CP002584">
    <property type="protein sequence ID" value="ADZ76685.1"/>
    <property type="molecule type" value="Genomic_DNA"/>
</dbReference>
<evidence type="ECO:0000259" key="2">
    <source>
        <dbReference type="Pfam" id="PF04773"/>
    </source>
</evidence>
<organism evidence="3">
    <name type="scientific">Sphingobacterium sp. (strain 21)</name>
    <dbReference type="NCBI Taxonomy" id="743722"/>
    <lineage>
        <taxon>Bacteria</taxon>
        <taxon>Pseudomonadati</taxon>
        <taxon>Bacteroidota</taxon>
        <taxon>Sphingobacteriia</taxon>
        <taxon>Sphingobacteriales</taxon>
        <taxon>Sphingobacteriaceae</taxon>
        <taxon>Sphingobacterium</taxon>
    </lineage>
</organism>
<keyword evidence="1" id="KW-0812">Transmembrane</keyword>
<dbReference type="Pfam" id="PF04773">
    <property type="entry name" value="FecR"/>
    <property type="match status" value="1"/>
</dbReference>
<dbReference type="Gene3D" id="2.60.120.1440">
    <property type="match status" value="1"/>
</dbReference>
<dbReference type="STRING" id="743722.Sph21_0093"/>
<sequence>MIHKPEYVKELMRKQLEGSLTPIEAAQLEAARKIYDDGEFIRMASGVLRATEGERSYDPLKDWKPDFVRIKEIAERGRRNRNGQLLMFLKVGGVAAAVVLLVLLIGHLTGGRQPSFDLSEGKCAGLSRDMEIPASEFACIIRWGDSSEVRIGSGDSGRITQIGNIAVGKNRKGILKLTRLAQASDTDTGVSDITVVTSARQQCIVELPDGVRVRLNAGSELRFPLSRSEGGSMRVRLMGQAYVQIPGRNSKLGYVIETSNSLLESYGGDFTVLALEGYTRTLLMGSRLVVRTGKEKQHLELDCYGALGVVVSYPRLKKGVSTDSLFYSPDGRPNEELAWTKAIRTYEDAPLRQFVAETSRWQGFRVKNFNCIPANARISTSVCYKAPMNEVFAAIRDAGVTLYESGGMVSFCDPDKEYHNSVAQANYPEKRDCCSIFTDVNGGFGKTSH</sequence>
<dbReference type="PANTHER" id="PTHR30273:SF2">
    <property type="entry name" value="PROTEIN FECR"/>
    <property type="match status" value="1"/>
</dbReference>
<protein>
    <submittedName>
        <fullName evidence="3">FecR protein</fullName>
    </submittedName>
</protein>
<feature type="transmembrane region" description="Helical" evidence="1">
    <location>
        <begin position="85"/>
        <end position="108"/>
    </location>
</feature>
<dbReference type="PATRIC" id="fig|743722.3.peg.99"/>
<proteinExistence type="predicted"/>
<evidence type="ECO:0000256" key="1">
    <source>
        <dbReference type="SAM" id="Phobius"/>
    </source>
</evidence>
<dbReference type="eggNOG" id="COG3712">
    <property type="taxonomic scope" value="Bacteria"/>
</dbReference>
<dbReference type="OrthoDB" id="633420at2"/>
<dbReference type="AlphaFoldDB" id="F4CEJ0"/>
<dbReference type="KEGG" id="shg:Sph21_0093"/>
<keyword evidence="1" id="KW-0472">Membrane</keyword>
<name>F4CEJ0_SPHS2</name>
<dbReference type="PANTHER" id="PTHR30273">
    <property type="entry name" value="PERIPLASMIC SIGNAL SENSOR AND SIGMA FACTOR ACTIVATOR FECR-RELATED"/>
    <property type="match status" value="1"/>
</dbReference>
<dbReference type="InterPro" id="IPR012373">
    <property type="entry name" value="Ferrdict_sens_TM"/>
</dbReference>